<proteinExistence type="predicted"/>
<dbReference type="AlphaFoldDB" id="A0A2P5BJB9"/>
<keyword evidence="2" id="KW-1185">Reference proteome</keyword>
<accession>A0A2P5BJB9</accession>
<protein>
    <submittedName>
        <fullName evidence="1">Uncharacterized protein</fullName>
    </submittedName>
</protein>
<comment type="caution">
    <text evidence="1">The sequence shown here is derived from an EMBL/GenBank/DDBJ whole genome shotgun (WGS) entry which is preliminary data.</text>
</comment>
<evidence type="ECO:0000313" key="1">
    <source>
        <dbReference type="EMBL" id="PON48863.1"/>
    </source>
</evidence>
<reference evidence="2" key="1">
    <citation type="submission" date="2016-06" db="EMBL/GenBank/DDBJ databases">
        <title>Parallel loss of symbiosis genes in relatives of nitrogen-fixing non-legume Parasponia.</title>
        <authorList>
            <person name="Van Velzen R."/>
            <person name="Holmer R."/>
            <person name="Bu F."/>
            <person name="Rutten L."/>
            <person name="Van Zeijl A."/>
            <person name="Liu W."/>
            <person name="Santuari L."/>
            <person name="Cao Q."/>
            <person name="Sharma T."/>
            <person name="Shen D."/>
            <person name="Roswanjaya Y."/>
            <person name="Wardhani T."/>
            <person name="Kalhor M.S."/>
            <person name="Jansen J."/>
            <person name="Van den Hoogen J."/>
            <person name="Gungor B."/>
            <person name="Hartog M."/>
            <person name="Hontelez J."/>
            <person name="Verver J."/>
            <person name="Yang W.-C."/>
            <person name="Schijlen E."/>
            <person name="Repin R."/>
            <person name="Schilthuizen M."/>
            <person name="Schranz E."/>
            <person name="Heidstra R."/>
            <person name="Miyata K."/>
            <person name="Fedorova E."/>
            <person name="Kohlen W."/>
            <person name="Bisseling T."/>
            <person name="Smit S."/>
            <person name="Geurts R."/>
        </authorList>
    </citation>
    <scope>NUCLEOTIDE SEQUENCE [LARGE SCALE GENOMIC DNA]</scope>
    <source>
        <strain evidence="2">cv. WU1-14</strain>
    </source>
</reference>
<dbReference type="Proteomes" id="UP000237105">
    <property type="component" value="Unassembled WGS sequence"/>
</dbReference>
<name>A0A2P5BJB9_PARAD</name>
<organism evidence="1 2">
    <name type="scientific">Parasponia andersonii</name>
    <name type="common">Sponia andersonii</name>
    <dbReference type="NCBI Taxonomy" id="3476"/>
    <lineage>
        <taxon>Eukaryota</taxon>
        <taxon>Viridiplantae</taxon>
        <taxon>Streptophyta</taxon>
        <taxon>Embryophyta</taxon>
        <taxon>Tracheophyta</taxon>
        <taxon>Spermatophyta</taxon>
        <taxon>Magnoliopsida</taxon>
        <taxon>eudicotyledons</taxon>
        <taxon>Gunneridae</taxon>
        <taxon>Pentapetalae</taxon>
        <taxon>rosids</taxon>
        <taxon>fabids</taxon>
        <taxon>Rosales</taxon>
        <taxon>Cannabaceae</taxon>
        <taxon>Parasponia</taxon>
    </lineage>
</organism>
<dbReference type="EMBL" id="JXTB01000270">
    <property type="protein sequence ID" value="PON48863.1"/>
    <property type="molecule type" value="Genomic_DNA"/>
</dbReference>
<gene>
    <name evidence="1" type="ORF">PanWU01x14_233960</name>
</gene>
<sequence>MAVRYCREQAVRWMLVAENHGKMGHAVYANLNSLDCVHPIASREEMSKTRINVRYRVEDKDEDMEHCDFMLNRVDLGLFESDSNENDIFFFESLLREKLMGAVSHGTAKG</sequence>
<evidence type="ECO:0000313" key="2">
    <source>
        <dbReference type="Proteomes" id="UP000237105"/>
    </source>
</evidence>